<dbReference type="InterPro" id="IPR050557">
    <property type="entry name" value="RTX_toxin/Mannuronan_C5-epim"/>
</dbReference>
<evidence type="ECO:0000313" key="6">
    <source>
        <dbReference type="Proteomes" id="UP000028411"/>
    </source>
</evidence>
<dbReference type="Gene3D" id="2.150.10.10">
    <property type="entry name" value="Serralysin-like metalloprotease, C-terminal"/>
    <property type="match status" value="6"/>
</dbReference>
<evidence type="ECO:0000256" key="2">
    <source>
        <dbReference type="ARBA" id="ARBA00022525"/>
    </source>
</evidence>
<reference evidence="5 6" key="1">
    <citation type="submission" date="2014-02" db="EMBL/GenBank/DDBJ databases">
        <title>Whole genome sequence of Sphingobium chlorophenolicum NBRC 16172.</title>
        <authorList>
            <person name="Gan H.M."/>
            <person name="Gan H.Y."/>
            <person name="Chew T.H."/>
            <person name="Savka M.A."/>
        </authorList>
    </citation>
    <scope>NUCLEOTIDE SEQUENCE [LARGE SCALE GENOMIC DNA]</scope>
    <source>
        <strain evidence="5 6">NBRC 16172</strain>
    </source>
</reference>
<protein>
    <submittedName>
        <fullName evidence="5">Cadherin</fullName>
    </submittedName>
</protein>
<keyword evidence="2" id="KW-0964">Secreted</keyword>
<sequence>MANYFNALGSQTIIAGNEKDQFFAFTRLANLDMVRPDAVLAQLVWNSAILTGGGAAYQLAAMNIQISMDMLMGGTGTDVIYGSNLSDAIFYNNGAISGGFGSFDNIEQFWLGDGDDIIDLTAHGAGGVDYAKDVLVQAGLGNDVIIGGAGKDNLQGDAGDDIIFGWRGGDTISGGAGNDLLYGDDLGFNGIAGDDVIDGGTGNDILYGGRGSDRMTGGDDDDILYGQAGGDNLSGGSGNDILYGDDADTNSNDTLNGDAGNDRLYGGAGSDELYGGTGDDLLDGGDGNDYMHGGAGNDTILAGAGNDVIDGSGDIDTVVFSGNRMDYIFTLQTDGSFIAVDQRAGSPEGSKTIRNVEFFQFADMTTSSTALNAPPVITSNGGGATAALAVDENGTAVTTVTATDTDAGQTVGFSIVGGDDAALFAIDAATGELRFIAAPNFESPADADGDNVYHVIVAANDGNGGVDTQALSVTVNDVPDGAAPVITSNGGGAAAAIMVDENATAVTTVTATDADGPSIAYAIVGGADAALFAIDAVTGALSFINAPDYEARADANSDNVYDVIVQASDGSNTDQQTLAVTIANLNDNAPVLTSYGGAASTALSVAENSLLAATIQASDADGATLSYTISGGADAALFAIDAVTGALSFINAPDYEAPDDSDGDRIYNVIVSASDGATSVAQTLAITVTNTNDNAPVITSNGGGTTATVSMAENASAVTVVAAADADGTTPTYAISGGADAALFIIDAVTGALSFINPPDFENRLDADGDGVYQVMVRATDGSNVDDQMLSITVTDVAEGGRTITGSSGNNSISPTTSVLAYQTTALNDTIYALAGNDTIDGGAGADYMDGGAGNDIFYVDTYSDDGFAGNDDQVIELAGGGSDLVYASVSYRLAANVEKLVLTGAAAINGFGNDLANNITGNDAANMLSGGAGADILYGLGGNDMLDGGDDNDNLFGGDGNDVLTGGLGNDYLDGGSGADSMTGGGGDDSYIVDSWSDDGDSANDDLIFELAGGGTDQVNASVSYKLAAEIEKLTLTGIDNIDGTGNDLANTITGNSGNNGLWGGLGNDTMLGNAGDDRLYGEDGQDSLDGGAGNDLLDGGAAGDTLKGGAGNDVLIGGAGKDTLTGGTEADMFVFNRGDTTLNTASYDRITDFKASEGDRIDLDFLNGSLPAVDYAEKAIATNIFADALAAANTTAGVNHVTFVAGTTDGWVFYDANGDGAFEQSVLLLGVNTLTGVDSSSFI</sequence>
<feature type="domain" description="Cadherin" evidence="4">
    <location>
        <begin position="703"/>
        <end position="817"/>
    </location>
</feature>
<proteinExistence type="predicted"/>
<dbReference type="PANTHER" id="PTHR38340">
    <property type="entry name" value="S-LAYER PROTEIN"/>
    <property type="match status" value="1"/>
</dbReference>
<dbReference type="SUPFAM" id="SSF51120">
    <property type="entry name" value="beta-Roll"/>
    <property type="match status" value="5"/>
</dbReference>
<dbReference type="PRINTS" id="PR00205">
    <property type="entry name" value="CADHERIN"/>
</dbReference>
<dbReference type="InterPro" id="IPR015919">
    <property type="entry name" value="Cadherin-like_sf"/>
</dbReference>
<dbReference type="PATRIC" id="fig|46429.4.peg.1572"/>
<dbReference type="Pfam" id="PF00353">
    <property type="entry name" value="HemolysinCabind"/>
    <property type="match status" value="11"/>
</dbReference>
<dbReference type="InterPro" id="IPR011049">
    <property type="entry name" value="Serralysin-like_metalloprot_C"/>
</dbReference>
<dbReference type="GO" id="GO:0005576">
    <property type="term" value="C:extracellular region"/>
    <property type="evidence" value="ECO:0007669"/>
    <property type="project" value="UniProtKB-SubCell"/>
</dbReference>
<dbReference type="eggNOG" id="COG2931">
    <property type="taxonomic scope" value="Bacteria"/>
</dbReference>
<dbReference type="EMBL" id="JFHR01000014">
    <property type="protein sequence ID" value="KEQ54112.1"/>
    <property type="molecule type" value="Genomic_DNA"/>
</dbReference>
<dbReference type="GO" id="GO:0016020">
    <property type="term" value="C:membrane"/>
    <property type="evidence" value="ECO:0007669"/>
    <property type="project" value="InterPro"/>
</dbReference>
<feature type="region of interest" description="Disordered" evidence="3">
    <location>
        <begin position="237"/>
        <end position="262"/>
    </location>
</feature>
<dbReference type="InterPro" id="IPR002126">
    <property type="entry name" value="Cadherin-like_dom"/>
</dbReference>
<comment type="caution">
    <text evidence="5">The sequence shown here is derived from an EMBL/GenBank/DDBJ whole genome shotgun (WGS) entry which is preliminary data.</text>
</comment>
<feature type="domain" description="Cadherin" evidence="4">
    <location>
        <begin position="597"/>
        <end position="698"/>
    </location>
</feature>
<dbReference type="GO" id="GO:0007156">
    <property type="term" value="P:homophilic cell adhesion via plasma membrane adhesion molecules"/>
    <property type="evidence" value="ECO:0007669"/>
    <property type="project" value="InterPro"/>
</dbReference>
<feature type="domain" description="Cadherin" evidence="4">
    <location>
        <begin position="499"/>
        <end position="592"/>
    </location>
</feature>
<evidence type="ECO:0000259" key="4">
    <source>
        <dbReference type="PROSITE" id="PS50268"/>
    </source>
</evidence>
<dbReference type="OrthoDB" id="9773411at2"/>
<name>A0A081RFY9_SPHCR</name>
<dbReference type="InterPro" id="IPR018511">
    <property type="entry name" value="Hemolysin-typ_Ca-bd_CS"/>
</dbReference>
<dbReference type="Proteomes" id="UP000028411">
    <property type="component" value="Unassembled WGS sequence"/>
</dbReference>
<dbReference type="PROSITE" id="PS50268">
    <property type="entry name" value="CADHERIN_2"/>
    <property type="match status" value="4"/>
</dbReference>
<dbReference type="Gene3D" id="2.60.40.60">
    <property type="entry name" value="Cadherins"/>
    <property type="match status" value="4"/>
</dbReference>
<organism evidence="5 6">
    <name type="scientific">Sphingobium chlorophenolicum</name>
    <dbReference type="NCBI Taxonomy" id="46429"/>
    <lineage>
        <taxon>Bacteria</taxon>
        <taxon>Pseudomonadati</taxon>
        <taxon>Pseudomonadota</taxon>
        <taxon>Alphaproteobacteria</taxon>
        <taxon>Sphingomonadales</taxon>
        <taxon>Sphingomonadaceae</taxon>
        <taxon>Sphingobium</taxon>
    </lineage>
</organism>
<feature type="domain" description="Cadherin" evidence="4">
    <location>
        <begin position="394"/>
        <end position="486"/>
    </location>
</feature>
<dbReference type="RefSeq" id="WP_037449734.1">
    <property type="nucleotide sequence ID" value="NZ_JFHR01000014.1"/>
</dbReference>
<dbReference type="CDD" id="cd11304">
    <property type="entry name" value="Cadherin_repeat"/>
    <property type="match status" value="4"/>
</dbReference>
<accession>A0A081RFY9</accession>
<dbReference type="InterPro" id="IPR001343">
    <property type="entry name" value="Hemolysn_Ca-bd"/>
</dbReference>
<dbReference type="PANTHER" id="PTHR38340:SF1">
    <property type="entry name" value="S-LAYER PROTEIN"/>
    <property type="match status" value="1"/>
</dbReference>
<dbReference type="Pfam" id="PF00028">
    <property type="entry name" value="Cadherin"/>
    <property type="match status" value="2"/>
</dbReference>
<evidence type="ECO:0000256" key="3">
    <source>
        <dbReference type="SAM" id="MobiDB-lite"/>
    </source>
</evidence>
<dbReference type="SUPFAM" id="SSF49313">
    <property type="entry name" value="Cadherin-like"/>
    <property type="match status" value="4"/>
</dbReference>
<gene>
    <name evidence="5" type="ORF">BV95_01606</name>
</gene>
<dbReference type="GO" id="GO:0005509">
    <property type="term" value="F:calcium ion binding"/>
    <property type="evidence" value="ECO:0007669"/>
    <property type="project" value="InterPro"/>
</dbReference>
<dbReference type="AlphaFoldDB" id="A0A081RFY9"/>
<evidence type="ECO:0000313" key="5">
    <source>
        <dbReference type="EMBL" id="KEQ54112.1"/>
    </source>
</evidence>
<dbReference type="PROSITE" id="PS00330">
    <property type="entry name" value="HEMOLYSIN_CALCIUM"/>
    <property type="match status" value="8"/>
</dbReference>
<dbReference type="PRINTS" id="PR00313">
    <property type="entry name" value="CABNDNGRPT"/>
</dbReference>
<evidence type="ECO:0000256" key="1">
    <source>
        <dbReference type="ARBA" id="ARBA00004613"/>
    </source>
</evidence>
<comment type="subcellular location">
    <subcellularLocation>
        <location evidence="1">Secreted</location>
    </subcellularLocation>
</comment>
<dbReference type="SMART" id="SM00112">
    <property type="entry name" value="CA"/>
    <property type="match status" value="4"/>
</dbReference>